<evidence type="ECO:0000313" key="2">
    <source>
        <dbReference type="EMBL" id="AXE21337.1"/>
    </source>
</evidence>
<accession>A0A344TRR6</accession>
<keyword evidence="3" id="KW-1185">Reference proteome</keyword>
<dbReference type="OrthoDB" id="1286096at2"/>
<dbReference type="EMBL" id="CP030850">
    <property type="protein sequence ID" value="AXE16270.1"/>
    <property type="molecule type" value="Genomic_DNA"/>
</dbReference>
<dbReference type="EMBL" id="CP030850">
    <property type="protein sequence ID" value="AXE21337.1"/>
    <property type="molecule type" value="Genomic_DNA"/>
</dbReference>
<organism evidence="2 3">
    <name type="scientific">Runella rosea</name>
    <dbReference type="NCBI Taxonomy" id="2259595"/>
    <lineage>
        <taxon>Bacteria</taxon>
        <taxon>Pseudomonadati</taxon>
        <taxon>Bacteroidota</taxon>
        <taxon>Cytophagia</taxon>
        <taxon>Cytophagales</taxon>
        <taxon>Spirosomataceae</taxon>
        <taxon>Runella</taxon>
    </lineage>
</organism>
<protein>
    <submittedName>
        <fullName evidence="2">Uncharacterized protein</fullName>
    </submittedName>
</protein>
<evidence type="ECO:0000313" key="3">
    <source>
        <dbReference type="Proteomes" id="UP000251993"/>
    </source>
</evidence>
<dbReference type="AlphaFoldDB" id="A0A344TRR6"/>
<reference evidence="2 3" key="1">
    <citation type="submission" date="2018-07" db="EMBL/GenBank/DDBJ databases">
        <title>Genome sequencing of Runella.</title>
        <authorList>
            <person name="Baek M.-G."/>
            <person name="Yi H."/>
        </authorList>
    </citation>
    <scope>NUCLEOTIDE SEQUENCE [LARGE SCALE GENOMIC DNA]</scope>
    <source>
        <strain evidence="2 3">HYN0085</strain>
    </source>
</reference>
<dbReference type="KEGG" id="run:DR864_00285"/>
<dbReference type="KEGG" id="run:DR864_28150"/>
<dbReference type="RefSeq" id="WP_114065091.1">
    <property type="nucleotide sequence ID" value="NZ_CP030850.1"/>
</dbReference>
<sequence>MQSTIFDYLGQPHTIDGFRDMYPTFFQLVYSLGGASLTTDIEEPTTWDDVSMVISRNPQWHGFNYEALDNFKLASDCPAGKAILKSIDEEQGSDAKVLLQIGAIIDEETRIIEHVGKLNMNTFRESAGVVTCDVEADTLQNRIQAKADTKVNLLDSVALDGTSVTPAVVKTTILHSKAFREIYQVTSATDTAESLTMGDSDVYVMPNLSSPTKNDLKTTFNNPFGIAFSDPVADKNPFWKAFSDGKYTVTVALNVTCDLNLKQRQFSLNRAAITNFTAQPYLVHERETAILARYRIGDGKYNEPDGFYYGPLYVRFTVDGTATNALEIRQGDNVYLFIEIKYTYSGANELGSTSLKAVSSNFSMQIDGVSRNVQSPTKGLLAYDAIQQSIRLITGQNNCFRSSFFGKSSELYPSDGDGANYLKTNGFQIRRFDKGIQRSFKEIVEDINAIFHVGYEYTIQSGVPIIRMEKAEYFYKGGEILKIDEVSNLVIDTAKELIFSNIQIGYGKYLDEGLNYLDEFNAYHEYSTPIQTENGRYQATSNLIASGYAIEATRREQFESTPKDSTRYDDDLFIISVNPAIPSYVGTATFTKNPLLFAGRPLLLLPVKPSFCEVGVKLSISGTTHHNDVFTIVKITNFGVQTVIVLDRFATGEVVASATIQPYDFAGYAEKNENFSTVQNLLEPETSYNLRRTPKQNLLNHAAWLNSSSAYKSVAEVYKNTFTKLNGDLVTQLKTTDAFPASNPDRLLLTEKADISIENANRAKRIYVPKWITFECRLTEAEFNAIRNAVRGWNNDETDYGFITIPDLEGNDISGYPWEIRRQKKTGKSSVKLLRTYASLVNQQQENCDDYEGWTFEQFESNPVPLAAENCLMSAFG</sequence>
<gene>
    <name evidence="1" type="ORF">DR864_00285</name>
    <name evidence="2" type="ORF">DR864_28150</name>
</gene>
<proteinExistence type="predicted"/>
<dbReference type="Proteomes" id="UP000251993">
    <property type="component" value="Chromosome"/>
</dbReference>
<evidence type="ECO:0000313" key="1">
    <source>
        <dbReference type="EMBL" id="AXE16270.1"/>
    </source>
</evidence>
<name>A0A344TRR6_9BACT</name>